<accession>A0A9W7SNN1</accession>
<protein>
    <submittedName>
        <fullName evidence="1">Uncharacterized protein</fullName>
    </submittedName>
</protein>
<evidence type="ECO:0000313" key="2">
    <source>
        <dbReference type="Proteomes" id="UP001138500"/>
    </source>
</evidence>
<dbReference type="Proteomes" id="UP001138500">
    <property type="component" value="Unassembled WGS sequence"/>
</dbReference>
<dbReference type="AlphaFoldDB" id="A0A9W7SNN1"/>
<gene>
    <name evidence="1" type="ORF">Tdes44962_MAKER03933</name>
</gene>
<organism evidence="1 2">
    <name type="scientific">Teratosphaeria destructans</name>
    <dbReference type="NCBI Taxonomy" id="418781"/>
    <lineage>
        <taxon>Eukaryota</taxon>
        <taxon>Fungi</taxon>
        <taxon>Dikarya</taxon>
        <taxon>Ascomycota</taxon>
        <taxon>Pezizomycotina</taxon>
        <taxon>Dothideomycetes</taxon>
        <taxon>Dothideomycetidae</taxon>
        <taxon>Mycosphaerellales</taxon>
        <taxon>Teratosphaeriaceae</taxon>
        <taxon>Teratosphaeria</taxon>
    </lineage>
</organism>
<reference evidence="1 2" key="2">
    <citation type="journal article" date="2021" name="Curr. Genet.">
        <title>Genetic response to nitrogen starvation in the aggressive Eucalyptus foliar pathogen Teratosphaeria destructans.</title>
        <authorList>
            <person name="Havenga M."/>
            <person name="Wingfield B.D."/>
            <person name="Wingfield M.J."/>
            <person name="Dreyer L.L."/>
            <person name="Roets F."/>
            <person name="Aylward J."/>
        </authorList>
    </citation>
    <scope>NUCLEOTIDE SEQUENCE [LARGE SCALE GENOMIC DNA]</scope>
    <source>
        <strain evidence="1">CMW44962</strain>
    </source>
</reference>
<keyword evidence="2" id="KW-1185">Reference proteome</keyword>
<proteinExistence type="predicted"/>
<sequence length="67" mass="7977">MADEPVCHFWKLPPELREMVLEYAYSEEEVLKIKDRARYKVELRKWSRGDRRPATVTTLSPSCPVLR</sequence>
<comment type="caution">
    <text evidence="1">The sequence shown here is derived from an EMBL/GenBank/DDBJ whole genome shotgun (WGS) entry which is preliminary data.</text>
</comment>
<name>A0A9W7SNN1_9PEZI</name>
<dbReference type="EMBL" id="RIBY02002067">
    <property type="protein sequence ID" value="KAH9825859.1"/>
    <property type="molecule type" value="Genomic_DNA"/>
</dbReference>
<evidence type="ECO:0000313" key="1">
    <source>
        <dbReference type="EMBL" id="KAH9825859.1"/>
    </source>
</evidence>
<reference evidence="1 2" key="1">
    <citation type="journal article" date="2018" name="IMA Fungus">
        <title>IMA Genome-F 10: Nine draft genome sequences of Claviceps purpurea s.lat., including C. arundinis, C. humidiphila, and C. cf. spartinae, pseudomolecules for the pitch canker pathogen Fusarium circinatum, draft genome of Davidsoniella eucalypti, Grosmannia galeiformis, Quambalaria eucalypti, and Teratosphaeria destructans.</title>
        <authorList>
            <person name="Wingfield B.D."/>
            <person name="Liu M."/>
            <person name="Nguyen H.D."/>
            <person name="Lane F.A."/>
            <person name="Morgan S.W."/>
            <person name="De Vos L."/>
            <person name="Wilken P.M."/>
            <person name="Duong T.A."/>
            <person name="Aylward J."/>
            <person name="Coetzee M.P."/>
            <person name="Dadej K."/>
            <person name="De Beer Z.W."/>
            <person name="Findlay W."/>
            <person name="Havenga M."/>
            <person name="Kolarik M."/>
            <person name="Menzies J.G."/>
            <person name="Naidoo K."/>
            <person name="Pochopski O."/>
            <person name="Shoukouhi P."/>
            <person name="Santana Q.C."/>
            <person name="Seifert K.A."/>
            <person name="Soal N."/>
            <person name="Steenkamp E.T."/>
            <person name="Tatham C.T."/>
            <person name="van der Nest M.A."/>
            <person name="Wingfield M.J."/>
        </authorList>
    </citation>
    <scope>NUCLEOTIDE SEQUENCE [LARGE SCALE GENOMIC DNA]</scope>
    <source>
        <strain evidence="1">CMW44962</strain>
    </source>
</reference>